<dbReference type="Proteomes" id="UP000004162">
    <property type="component" value="Unassembled WGS sequence"/>
</dbReference>
<evidence type="ECO:0000259" key="1">
    <source>
        <dbReference type="SMART" id="SM00670"/>
    </source>
</evidence>
<dbReference type="PANTHER" id="PTHR34610:SF3">
    <property type="entry name" value="SSL7007 PROTEIN"/>
    <property type="match status" value="1"/>
</dbReference>
<protein>
    <recommendedName>
        <fullName evidence="1">PIN domain-containing protein</fullName>
    </recommendedName>
</protein>
<dbReference type="Pfam" id="PF13470">
    <property type="entry name" value="PIN_3"/>
    <property type="match status" value="1"/>
</dbReference>
<proteinExistence type="predicted"/>
<dbReference type="NCBIfam" id="TIGR00305">
    <property type="entry name" value="putative toxin-antitoxin system toxin component, PIN family"/>
    <property type="match status" value="1"/>
</dbReference>
<dbReference type="Gene3D" id="3.40.50.1010">
    <property type="entry name" value="5'-nuclease"/>
    <property type="match status" value="1"/>
</dbReference>
<dbReference type="SUPFAM" id="SSF88723">
    <property type="entry name" value="PIN domain-like"/>
    <property type="match status" value="1"/>
</dbReference>
<gene>
    <name evidence="2" type="ORF">CferDRAFT_1763</name>
</gene>
<dbReference type="OrthoDB" id="595154at2"/>
<dbReference type="RefSeq" id="WP_006365530.1">
    <property type="nucleotide sequence ID" value="NZ_AASE01000002.1"/>
</dbReference>
<dbReference type="AlphaFoldDB" id="Q0YTZ7"/>
<dbReference type="SMART" id="SM00670">
    <property type="entry name" value="PINc"/>
    <property type="match status" value="1"/>
</dbReference>
<keyword evidence="3" id="KW-1185">Reference proteome</keyword>
<evidence type="ECO:0000313" key="2">
    <source>
        <dbReference type="EMBL" id="EAT59756.1"/>
    </source>
</evidence>
<dbReference type="EMBL" id="AASE01000002">
    <property type="protein sequence ID" value="EAT59756.1"/>
    <property type="molecule type" value="Genomic_DNA"/>
</dbReference>
<dbReference type="InterPro" id="IPR002716">
    <property type="entry name" value="PIN_dom"/>
</dbReference>
<sequence length="149" mass="16825">MRIVFDSNVLISGFLFGGNPREVLRLCSSGKVINCISPAIIQEVEAVLHRPKFALSSEQVYRIIGLFRDTFMMVTPKNQVDFITLDPDDDRILEAADAAEAKMIVSGDKHLLELVSWKDILIMTPADFLKVLSEEKRGKWTPVDEEMLD</sequence>
<comment type="caution">
    <text evidence="2">The sequence shown here is derived from an EMBL/GenBank/DDBJ whole genome shotgun (WGS) entry which is preliminary data.</text>
</comment>
<organism evidence="2 3">
    <name type="scientific">Chlorobium ferrooxidans DSM 13031</name>
    <dbReference type="NCBI Taxonomy" id="377431"/>
    <lineage>
        <taxon>Bacteria</taxon>
        <taxon>Pseudomonadati</taxon>
        <taxon>Chlorobiota</taxon>
        <taxon>Chlorobiia</taxon>
        <taxon>Chlorobiales</taxon>
        <taxon>Chlorobiaceae</taxon>
        <taxon>Chlorobium/Pelodictyon group</taxon>
        <taxon>Chlorobium</taxon>
    </lineage>
</organism>
<feature type="domain" description="PIN" evidence="1">
    <location>
        <begin position="1"/>
        <end position="113"/>
    </location>
</feature>
<name>Q0YTZ7_9CHLB</name>
<evidence type="ECO:0000313" key="3">
    <source>
        <dbReference type="Proteomes" id="UP000004162"/>
    </source>
</evidence>
<reference evidence="2 3" key="2">
    <citation type="submission" date="2006-07" db="EMBL/GenBank/DDBJ databases">
        <title>Sequencing of the draft genome and assembly of Chlorobium ferroxidans DSM 13031.</title>
        <authorList>
            <consortium name="US DOE Joint Genome Institute (JGI-PGF)"/>
            <person name="Copeland A."/>
            <person name="Lucas S."/>
            <person name="Lapidus A."/>
            <person name="Barry K."/>
            <person name="Glavina del Rio T."/>
            <person name="Dalin E."/>
            <person name="Tice H."/>
            <person name="Bruce D."/>
            <person name="Pitluck S."/>
            <person name="Richardson P."/>
        </authorList>
    </citation>
    <scope>NUCLEOTIDE SEQUENCE [LARGE SCALE GENOMIC DNA]</scope>
    <source>
        <strain evidence="2 3">DSM 13031</strain>
    </source>
</reference>
<dbReference type="InterPro" id="IPR002850">
    <property type="entry name" value="PIN_toxin-like"/>
</dbReference>
<dbReference type="InterPro" id="IPR029060">
    <property type="entry name" value="PIN-like_dom_sf"/>
</dbReference>
<reference evidence="2 3" key="1">
    <citation type="submission" date="2006-07" db="EMBL/GenBank/DDBJ databases">
        <title>Annotation of the draft genome assembly of Chlorobium ferroxidans DSM 13031.</title>
        <authorList>
            <consortium name="US DOE Joint Genome Institute (JGI-ORNL)"/>
            <person name="Larimer F."/>
            <person name="Land M."/>
            <person name="Hauser L."/>
        </authorList>
    </citation>
    <scope>NUCLEOTIDE SEQUENCE [LARGE SCALE GENOMIC DNA]</scope>
    <source>
        <strain evidence="2 3">DSM 13031</strain>
    </source>
</reference>
<accession>Q0YTZ7</accession>
<dbReference type="PANTHER" id="PTHR34610">
    <property type="entry name" value="SSL7007 PROTEIN"/>
    <property type="match status" value="1"/>
</dbReference>